<keyword evidence="2" id="KW-1185">Reference proteome</keyword>
<evidence type="ECO:0000313" key="1">
    <source>
        <dbReference type="EMBL" id="MBD2545446.1"/>
    </source>
</evidence>
<comment type="caution">
    <text evidence="1">The sequence shown here is derived from an EMBL/GenBank/DDBJ whole genome shotgun (WGS) entry which is preliminary data.</text>
</comment>
<dbReference type="Proteomes" id="UP000641954">
    <property type="component" value="Unassembled WGS sequence"/>
</dbReference>
<protein>
    <submittedName>
        <fullName evidence="1">Uncharacterized protein</fullName>
    </submittedName>
</protein>
<proteinExistence type="predicted"/>
<dbReference type="EMBL" id="JACJSK010000023">
    <property type="protein sequence ID" value="MBD2545446.1"/>
    <property type="molecule type" value="Genomic_DNA"/>
</dbReference>
<gene>
    <name evidence="1" type="ORF">H6G72_16705</name>
</gene>
<name>A0ABR8EIK8_9CYAN</name>
<accession>A0ABR8EIK8</accession>
<sequence>MESYQQLSLLLIKETRFLIPTVNPNYQKPGFLESSQKLSLLCTKETRFLIPTVNPNSQKPGFLESDRQLSLLSTKETRFLIPRNRVSYLLPTVIFIIHQRNPVSFLVLGGGYFLCQRIIRTQHKSVSSSHPDVKHNPEYDVTGTSGKDCVFTSIN</sequence>
<dbReference type="RefSeq" id="WP_190879168.1">
    <property type="nucleotide sequence ID" value="NZ_JACJSK010000023.1"/>
</dbReference>
<organism evidence="1 2">
    <name type="scientific">Planktothricoides raciborskii FACHB-1370</name>
    <dbReference type="NCBI Taxonomy" id="2949576"/>
    <lineage>
        <taxon>Bacteria</taxon>
        <taxon>Bacillati</taxon>
        <taxon>Cyanobacteriota</taxon>
        <taxon>Cyanophyceae</taxon>
        <taxon>Oscillatoriophycideae</taxon>
        <taxon>Oscillatoriales</taxon>
        <taxon>Oscillatoriaceae</taxon>
        <taxon>Planktothricoides</taxon>
    </lineage>
</organism>
<reference evidence="1 2" key="1">
    <citation type="journal article" date="2020" name="ISME J.">
        <title>Comparative genomics reveals insights into cyanobacterial evolution and habitat adaptation.</title>
        <authorList>
            <person name="Chen M.Y."/>
            <person name="Teng W.K."/>
            <person name="Zhao L."/>
            <person name="Hu C.X."/>
            <person name="Zhou Y.K."/>
            <person name="Han B.P."/>
            <person name="Song L.R."/>
            <person name="Shu W.S."/>
        </authorList>
    </citation>
    <scope>NUCLEOTIDE SEQUENCE [LARGE SCALE GENOMIC DNA]</scope>
    <source>
        <strain evidence="1 2">FACHB-1370</strain>
    </source>
</reference>
<evidence type="ECO:0000313" key="2">
    <source>
        <dbReference type="Proteomes" id="UP000641954"/>
    </source>
</evidence>